<dbReference type="InterPro" id="IPR001245">
    <property type="entry name" value="Ser-Thr/Tyr_kinase_cat_dom"/>
</dbReference>
<name>A0A914DJ52_9BILA</name>
<dbReference type="GO" id="GO:0061564">
    <property type="term" value="P:axon development"/>
    <property type="evidence" value="ECO:0007669"/>
    <property type="project" value="UniProtKB-ARBA"/>
</dbReference>
<dbReference type="SUPFAM" id="SSF56112">
    <property type="entry name" value="Protein kinase-like (PK-like)"/>
    <property type="match status" value="1"/>
</dbReference>
<dbReference type="PROSITE" id="PS50011">
    <property type="entry name" value="PROTEIN_KINASE_DOM"/>
    <property type="match status" value="1"/>
</dbReference>
<dbReference type="PRINTS" id="PR00109">
    <property type="entry name" value="TYRKINASE"/>
</dbReference>
<keyword evidence="4" id="KW-0547">Nucleotide-binding</keyword>
<dbReference type="GO" id="GO:0012505">
    <property type="term" value="C:endomembrane system"/>
    <property type="evidence" value="ECO:0007669"/>
    <property type="project" value="UniProtKB-SubCell"/>
</dbReference>
<evidence type="ECO:0000256" key="4">
    <source>
        <dbReference type="ARBA" id="ARBA00022741"/>
    </source>
</evidence>
<keyword evidence="7" id="KW-0472">Membrane</keyword>
<proteinExistence type="predicted"/>
<dbReference type="PROSITE" id="PS00109">
    <property type="entry name" value="PROTEIN_KINASE_TYR"/>
    <property type="match status" value="1"/>
</dbReference>
<dbReference type="GO" id="GO:0009925">
    <property type="term" value="C:basal plasma membrane"/>
    <property type="evidence" value="ECO:0007669"/>
    <property type="project" value="TreeGrafter"/>
</dbReference>
<dbReference type="InterPro" id="IPR050122">
    <property type="entry name" value="RTK"/>
</dbReference>
<evidence type="ECO:0000256" key="2">
    <source>
        <dbReference type="ARBA" id="ARBA00011902"/>
    </source>
</evidence>
<protein>
    <recommendedName>
        <fullName evidence="2">receptor protein-tyrosine kinase</fullName>
        <ecNumber evidence="2">2.7.10.1</ecNumber>
    </recommendedName>
</protein>
<dbReference type="InterPro" id="IPR008266">
    <property type="entry name" value="Tyr_kinase_AS"/>
</dbReference>
<dbReference type="GO" id="GO:0005524">
    <property type="term" value="F:ATP binding"/>
    <property type="evidence" value="ECO:0007669"/>
    <property type="project" value="UniProtKB-KW"/>
</dbReference>
<keyword evidence="6" id="KW-0067">ATP-binding</keyword>
<accession>A0A914DJ52</accession>
<comment type="subcellular location">
    <subcellularLocation>
        <location evidence="1">Endomembrane system</location>
    </subcellularLocation>
</comment>
<evidence type="ECO:0000256" key="3">
    <source>
        <dbReference type="ARBA" id="ARBA00022679"/>
    </source>
</evidence>
<evidence type="ECO:0000256" key="8">
    <source>
        <dbReference type="ARBA" id="ARBA00023137"/>
    </source>
</evidence>
<evidence type="ECO:0000256" key="6">
    <source>
        <dbReference type="ARBA" id="ARBA00022840"/>
    </source>
</evidence>
<dbReference type="GO" id="GO:0043066">
    <property type="term" value="P:negative regulation of apoptotic process"/>
    <property type="evidence" value="ECO:0007669"/>
    <property type="project" value="TreeGrafter"/>
</dbReference>
<dbReference type="GO" id="GO:0007169">
    <property type="term" value="P:cell surface receptor protein tyrosine kinase signaling pathway"/>
    <property type="evidence" value="ECO:0007669"/>
    <property type="project" value="TreeGrafter"/>
</dbReference>
<keyword evidence="3" id="KW-0808">Transferase</keyword>
<dbReference type="FunFam" id="1.10.510.10:FF:001512">
    <property type="entry name" value="Receptor tyrosine-protein kinase erbB-2"/>
    <property type="match status" value="1"/>
</dbReference>
<evidence type="ECO:0000256" key="9">
    <source>
        <dbReference type="ARBA" id="ARBA00051243"/>
    </source>
</evidence>
<evidence type="ECO:0000313" key="12">
    <source>
        <dbReference type="WBParaSite" id="ACRNAN_scaffold2616.g10756.t1"/>
    </source>
</evidence>
<keyword evidence="8" id="KW-0829">Tyrosine-protein kinase</keyword>
<reference evidence="12" key="1">
    <citation type="submission" date="2022-11" db="UniProtKB">
        <authorList>
            <consortium name="WormBaseParasite"/>
        </authorList>
    </citation>
    <scope>IDENTIFICATION</scope>
</reference>
<organism evidence="11 12">
    <name type="scientific">Acrobeloides nanus</name>
    <dbReference type="NCBI Taxonomy" id="290746"/>
    <lineage>
        <taxon>Eukaryota</taxon>
        <taxon>Metazoa</taxon>
        <taxon>Ecdysozoa</taxon>
        <taxon>Nematoda</taxon>
        <taxon>Chromadorea</taxon>
        <taxon>Rhabditida</taxon>
        <taxon>Tylenchina</taxon>
        <taxon>Cephalobomorpha</taxon>
        <taxon>Cephaloboidea</taxon>
        <taxon>Cephalobidae</taxon>
        <taxon>Acrobeloides</taxon>
    </lineage>
</organism>
<dbReference type="GO" id="GO:0008284">
    <property type="term" value="P:positive regulation of cell population proliferation"/>
    <property type="evidence" value="ECO:0007669"/>
    <property type="project" value="TreeGrafter"/>
</dbReference>
<dbReference type="InterPro" id="IPR011009">
    <property type="entry name" value="Kinase-like_dom_sf"/>
</dbReference>
<dbReference type="Proteomes" id="UP000887540">
    <property type="component" value="Unplaced"/>
</dbReference>
<dbReference type="PANTHER" id="PTHR24416">
    <property type="entry name" value="TYROSINE-PROTEIN KINASE RECEPTOR"/>
    <property type="match status" value="1"/>
</dbReference>
<dbReference type="AlphaFoldDB" id="A0A914DJ52"/>
<keyword evidence="5" id="KW-0418">Kinase</keyword>
<dbReference type="GO" id="GO:0048680">
    <property type="term" value="P:positive regulation of axon regeneration"/>
    <property type="evidence" value="ECO:0007669"/>
    <property type="project" value="UniProtKB-ARBA"/>
</dbReference>
<dbReference type="GO" id="GO:0004714">
    <property type="term" value="F:transmembrane receptor protein tyrosine kinase activity"/>
    <property type="evidence" value="ECO:0007669"/>
    <property type="project" value="UniProtKB-EC"/>
</dbReference>
<evidence type="ECO:0000259" key="10">
    <source>
        <dbReference type="PROSITE" id="PS50011"/>
    </source>
</evidence>
<dbReference type="PANTHER" id="PTHR24416:SF566">
    <property type="entry name" value="EPIDERMAL GROWTH FACTOR RECEPTOR"/>
    <property type="match status" value="1"/>
</dbReference>
<feature type="domain" description="Protein kinase" evidence="10">
    <location>
        <begin position="1"/>
        <end position="197"/>
    </location>
</feature>
<comment type="catalytic activity">
    <reaction evidence="9">
        <text>L-tyrosyl-[protein] + ATP = O-phospho-L-tyrosyl-[protein] + ADP + H(+)</text>
        <dbReference type="Rhea" id="RHEA:10596"/>
        <dbReference type="Rhea" id="RHEA-COMP:10136"/>
        <dbReference type="Rhea" id="RHEA-COMP:20101"/>
        <dbReference type="ChEBI" id="CHEBI:15378"/>
        <dbReference type="ChEBI" id="CHEBI:30616"/>
        <dbReference type="ChEBI" id="CHEBI:46858"/>
        <dbReference type="ChEBI" id="CHEBI:61978"/>
        <dbReference type="ChEBI" id="CHEBI:456216"/>
        <dbReference type="EC" id="2.7.10.1"/>
    </reaction>
</comment>
<evidence type="ECO:0000256" key="7">
    <source>
        <dbReference type="ARBA" id="ARBA00023136"/>
    </source>
</evidence>
<dbReference type="WBParaSite" id="ACRNAN_scaffold2616.g10756.t1">
    <property type="protein sequence ID" value="ACRNAN_scaffold2616.g10756.t1"/>
    <property type="gene ID" value="ACRNAN_scaffold2616.g10756"/>
</dbReference>
<keyword evidence="11" id="KW-1185">Reference proteome</keyword>
<evidence type="ECO:0000313" key="11">
    <source>
        <dbReference type="Proteomes" id="UP000887540"/>
    </source>
</evidence>
<sequence>MKIIGINSVDDVKIFTLYRKLGSLCDFLRKEKKAIDGKTLVLYALQISQAMEYLTDRKITHGDLATRNVLLKRKDHVEVADFGLAVYKNEDKDGSKDLKTKKKHINFASKWAAIELLEKRSGFNEETDVWAFGVTCWEIFNFGAEPYDEIKYNEETIRRLLARLKIGAFLRQPTNVHISVYNTMFRCKKLYTFHLEN</sequence>
<evidence type="ECO:0000256" key="1">
    <source>
        <dbReference type="ARBA" id="ARBA00004308"/>
    </source>
</evidence>
<dbReference type="Pfam" id="PF07714">
    <property type="entry name" value="PK_Tyr_Ser-Thr"/>
    <property type="match status" value="1"/>
</dbReference>
<dbReference type="InterPro" id="IPR000719">
    <property type="entry name" value="Prot_kinase_dom"/>
</dbReference>
<evidence type="ECO:0000256" key="5">
    <source>
        <dbReference type="ARBA" id="ARBA00022777"/>
    </source>
</evidence>
<dbReference type="Gene3D" id="1.10.510.10">
    <property type="entry name" value="Transferase(Phosphotransferase) domain 1"/>
    <property type="match status" value="1"/>
</dbReference>
<dbReference type="GO" id="GO:0043235">
    <property type="term" value="C:receptor complex"/>
    <property type="evidence" value="ECO:0007669"/>
    <property type="project" value="TreeGrafter"/>
</dbReference>
<dbReference type="EC" id="2.7.10.1" evidence="2"/>